<evidence type="ECO:0000313" key="2">
    <source>
        <dbReference type="EMBL" id="CDJ59908.1"/>
    </source>
</evidence>
<gene>
    <name evidence="2" type="ORF">EMWEY_00059320</name>
</gene>
<reference evidence="2" key="1">
    <citation type="submission" date="2013-10" db="EMBL/GenBank/DDBJ databases">
        <title>Genomic analysis of the causative agents of coccidiosis in chickens.</title>
        <authorList>
            <person name="Reid A.J."/>
            <person name="Blake D."/>
            <person name="Billington K."/>
            <person name="Browne H."/>
            <person name="Dunn M."/>
            <person name="Hung S."/>
            <person name="Kawahara F."/>
            <person name="Miranda-Saavedra D."/>
            <person name="Mourier T."/>
            <person name="Nagra H."/>
            <person name="Otto T.D."/>
            <person name="Rawlings N."/>
            <person name="Sanchez A."/>
            <person name="Sanders M."/>
            <person name="Subramaniam C."/>
            <person name="Tay Y."/>
            <person name="Dear P."/>
            <person name="Doerig C."/>
            <person name="Gruber A."/>
            <person name="Parkinson J."/>
            <person name="Shirley M."/>
            <person name="Wan K.L."/>
            <person name="Berriman M."/>
            <person name="Tomley F."/>
            <person name="Pain A."/>
        </authorList>
    </citation>
    <scope>NUCLEOTIDE SEQUENCE [LARGE SCALE GENOMIC DNA]</scope>
    <source>
        <strain evidence="2">Weybridge</strain>
    </source>
</reference>
<dbReference type="VEuPathDB" id="ToxoDB:EMWEY_00059320"/>
<feature type="compositionally biased region" description="Basic and acidic residues" evidence="1">
    <location>
        <begin position="52"/>
        <end position="65"/>
    </location>
</feature>
<protein>
    <submittedName>
        <fullName evidence="2">Uncharacterized protein</fullName>
    </submittedName>
</protein>
<evidence type="ECO:0000256" key="1">
    <source>
        <dbReference type="SAM" id="MobiDB-lite"/>
    </source>
</evidence>
<feature type="region of interest" description="Disordered" evidence="1">
    <location>
        <begin position="1"/>
        <end position="106"/>
    </location>
</feature>
<keyword evidence="3" id="KW-1185">Reference proteome</keyword>
<dbReference type="RefSeq" id="XP_013336553.1">
    <property type="nucleotide sequence ID" value="XM_013481099.1"/>
</dbReference>
<reference evidence="2" key="2">
    <citation type="submission" date="2013-10" db="EMBL/GenBank/DDBJ databases">
        <authorList>
            <person name="Aslett M."/>
        </authorList>
    </citation>
    <scope>NUCLEOTIDE SEQUENCE [LARGE SCALE GENOMIC DNA]</scope>
    <source>
        <strain evidence="2">Weybridge</strain>
    </source>
</reference>
<proteinExistence type="predicted"/>
<dbReference type="Proteomes" id="UP000030763">
    <property type="component" value="Unassembled WGS sequence"/>
</dbReference>
<accession>U6MA29</accession>
<dbReference type="GeneID" id="25339918"/>
<name>U6MA29_EIMMA</name>
<dbReference type="EMBL" id="HG720966">
    <property type="protein sequence ID" value="CDJ59908.1"/>
    <property type="molecule type" value="Genomic_DNA"/>
</dbReference>
<evidence type="ECO:0000313" key="3">
    <source>
        <dbReference type="Proteomes" id="UP000030763"/>
    </source>
</evidence>
<dbReference type="AlphaFoldDB" id="U6MA29"/>
<sequence>MLAEGFPHRQLPGQRPVLQLLSDGKDGCGSAGEGRPLSRRHRGEQQGLSLGSRDEAEQHYTKRGAEGSSGEASQIPSSVVAGSDGFDDRTSSAHPTGPRVKHDPSVALRFPGSPHYKNLKKPYNFPLIGRETRYERLHAGLKKLEEVMDGLCFPHDGPYQSEATFSTIHQ</sequence>
<dbReference type="OrthoDB" id="352248at2759"/>
<organism evidence="2 3">
    <name type="scientific">Eimeria maxima</name>
    <name type="common">Coccidian parasite</name>
    <dbReference type="NCBI Taxonomy" id="5804"/>
    <lineage>
        <taxon>Eukaryota</taxon>
        <taxon>Sar</taxon>
        <taxon>Alveolata</taxon>
        <taxon>Apicomplexa</taxon>
        <taxon>Conoidasida</taxon>
        <taxon>Coccidia</taxon>
        <taxon>Eucoccidiorida</taxon>
        <taxon>Eimeriorina</taxon>
        <taxon>Eimeriidae</taxon>
        <taxon>Eimeria</taxon>
    </lineage>
</organism>